<dbReference type="PRINTS" id="PR00038">
    <property type="entry name" value="HTHLUXR"/>
</dbReference>
<dbReference type="PROSITE" id="PS50043">
    <property type="entry name" value="HTH_LUXR_2"/>
    <property type="match status" value="1"/>
</dbReference>
<gene>
    <name evidence="7" type="ORF">SNA_03215</name>
</gene>
<dbReference type="PATRIC" id="fig|1240678.4.peg.676"/>
<feature type="domain" description="HTH luxR-type" evidence="5">
    <location>
        <begin position="148"/>
        <end position="213"/>
    </location>
</feature>
<dbReference type="InterPro" id="IPR039420">
    <property type="entry name" value="WalR-like"/>
</dbReference>
<dbReference type="CDD" id="cd06170">
    <property type="entry name" value="LuxR_C_like"/>
    <property type="match status" value="1"/>
</dbReference>
<dbReference type="Gene3D" id="3.40.50.2300">
    <property type="match status" value="1"/>
</dbReference>
<dbReference type="PANTHER" id="PTHR43214:SF24">
    <property type="entry name" value="TRANSCRIPTIONAL REGULATORY PROTEIN NARL-RELATED"/>
    <property type="match status" value="1"/>
</dbReference>
<keyword evidence="2" id="KW-0238">DNA-binding</keyword>
<keyword evidence="4" id="KW-0597">Phosphoprotein</keyword>
<evidence type="ECO:0000259" key="5">
    <source>
        <dbReference type="PROSITE" id="PS50043"/>
    </source>
</evidence>
<dbReference type="GO" id="GO:0003677">
    <property type="term" value="F:DNA binding"/>
    <property type="evidence" value="ECO:0007669"/>
    <property type="project" value="UniProtKB-KW"/>
</dbReference>
<feature type="modified residue" description="4-aspartylphosphate" evidence="4">
    <location>
        <position position="55"/>
    </location>
</feature>
<accession>A0A0D7CVX0</accession>
<evidence type="ECO:0000256" key="2">
    <source>
        <dbReference type="ARBA" id="ARBA00023125"/>
    </source>
</evidence>
<reference evidence="7 8" key="1">
    <citation type="submission" date="2014-09" db="EMBL/GenBank/DDBJ databases">
        <title>Draft genome sequence of Streptomyces natalensis ATCC 27448, producer of the antifungal pimaricin.</title>
        <authorList>
            <person name="Mendes M.V."/>
            <person name="Beites T."/>
            <person name="Pires S."/>
            <person name="Santos C.L."/>
            <person name="Moradas-Ferreira P."/>
        </authorList>
    </citation>
    <scope>NUCLEOTIDE SEQUENCE [LARGE SCALE GENOMIC DNA]</scope>
    <source>
        <strain evidence="7 8">ATCC 27448</strain>
    </source>
</reference>
<dbReference type="InterPro" id="IPR016032">
    <property type="entry name" value="Sig_transdc_resp-reg_C-effctor"/>
</dbReference>
<organism evidence="7 8">
    <name type="scientific">Streptomyces natalensis ATCC 27448</name>
    <dbReference type="NCBI Taxonomy" id="1240678"/>
    <lineage>
        <taxon>Bacteria</taxon>
        <taxon>Bacillati</taxon>
        <taxon>Actinomycetota</taxon>
        <taxon>Actinomycetes</taxon>
        <taxon>Kitasatosporales</taxon>
        <taxon>Streptomycetaceae</taxon>
        <taxon>Streptomyces</taxon>
    </lineage>
</organism>
<evidence type="ECO:0000256" key="4">
    <source>
        <dbReference type="PROSITE-ProRule" id="PRU00169"/>
    </source>
</evidence>
<evidence type="ECO:0000313" key="8">
    <source>
        <dbReference type="Proteomes" id="UP000032458"/>
    </source>
</evidence>
<dbReference type="Pfam" id="PF00196">
    <property type="entry name" value="GerE"/>
    <property type="match status" value="1"/>
</dbReference>
<dbReference type="PROSITE" id="PS50110">
    <property type="entry name" value="RESPONSE_REGULATORY"/>
    <property type="match status" value="1"/>
</dbReference>
<dbReference type="InterPro" id="IPR000792">
    <property type="entry name" value="Tscrpt_reg_LuxR_C"/>
</dbReference>
<keyword evidence="1" id="KW-0805">Transcription regulation</keyword>
<evidence type="ECO:0000259" key="6">
    <source>
        <dbReference type="PROSITE" id="PS50110"/>
    </source>
</evidence>
<protein>
    <recommendedName>
        <fullName evidence="9">LuxR family transcriptional regulator</fullName>
    </recommendedName>
</protein>
<feature type="domain" description="Response regulatory" evidence="6">
    <location>
        <begin position="4"/>
        <end position="118"/>
    </location>
</feature>
<evidence type="ECO:0000256" key="1">
    <source>
        <dbReference type="ARBA" id="ARBA00023015"/>
    </source>
</evidence>
<dbReference type="EMBL" id="JRKI01000003">
    <property type="protein sequence ID" value="KIZ19532.1"/>
    <property type="molecule type" value="Genomic_DNA"/>
</dbReference>
<dbReference type="SUPFAM" id="SSF52172">
    <property type="entry name" value="CheY-like"/>
    <property type="match status" value="1"/>
</dbReference>
<dbReference type="GO" id="GO:0000160">
    <property type="term" value="P:phosphorelay signal transduction system"/>
    <property type="evidence" value="ECO:0007669"/>
    <property type="project" value="InterPro"/>
</dbReference>
<evidence type="ECO:0000313" key="7">
    <source>
        <dbReference type="EMBL" id="KIZ19532.1"/>
    </source>
</evidence>
<dbReference type="Proteomes" id="UP000032458">
    <property type="component" value="Unassembled WGS sequence"/>
</dbReference>
<sequence>MKNSLLVAHTEGLMRTGIAQILQAADDMTVVAQAATRDQMVRLGLLCRPDVVVMDGGSAEFADPITIWEMTRTLADVLLLTPPGFDAKLLRALEAGAVGLLPTTATAGELHHAVRLIAAGKGFIDPTIIRPLSRAVGGRAGARALVSEERLSDLLTPRERQVLACISQGLPNARIAQQLMVSENTVKTHVSRLLAKLGLRSRVEAALAVKDNQILLPG</sequence>
<dbReference type="SMART" id="SM00421">
    <property type="entry name" value="HTH_LUXR"/>
    <property type="match status" value="1"/>
</dbReference>
<proteinExistence type="predicted"/>
<dbReference type="RefSeq" id="WP_030066291.1">
    <property type="nucleotide sequence ID" value="NZ_JRKI01000003.1"/>
</dbReference>
<name>A0A0D7CVX0_9ACTN</name>
<evidence type="ECO:0000256" key="3">
    <source>
        <dbReference type="ARBA" id="ARBA00023163"/>
    </source>
</evidence>
<dbReference type="SUPFAM" id="SSF46894">
    <property type="entry name" value="C-terminal effector domain of the bipartite response regulators"/>
    <property type="match status" value="1"/>
</dbReference>
<dbReference type="GO" id="GO:0006355">
    <property type="term" value="P:regulation of DNA-templated transcription"/>
    <property type="evidence" value="ECO:0007669"/>
    <property type="project" value="InterPro"/>
</dbReference>
<dbReference type="PROSITE" id="PS00622">
    <property type="entry name" value="HTH_LUXR_1"/>
    <property type="match status" value="1"/>
</dbReference>
<keyword evidence="8" id="KW-1185">Reference proteome</keyword>
<comment type="caution">
    <text evidence="7">The sequence shown here is derived from an EMBL/GenBank/DDBJ whole genome shotgun (WGS) entry which is preliminary data.</text>
</comment>
<keyword evidence="3" id="KW-0804">Transcription</keyword>
<dbReference type="InterPro" id="IPR001789">
    <property type="entry name" value="Sig_transdc_resp-reg_receiver"/>
</dbReference>
<dbReference type="InterPro" id="IPR011006">
    <property type="entry name" value="CheY-like_superfamily"/>
</dbReference>
<evidence type="ECO:0008006" key="9">
    <source>
        <dbReference type="Google" id="ProtNLM"/>
    </source>
</evidence>
<dbReference type="AlphaFoldDB" id="A0A0D7CVX0"/>
<dbReference type="PANTHER" id="PTHR43214">
    <property type="entry name" value="TWO-COMPONENT RESPONSE REGULATOR"/>
    <property type="match status" value="1"/>
</dbReference>